<organism evidence="2 3">
    <name type="scientific">Phytophthora citrophthora</name>
    <dbReference type="NCBI Taxonomy" id="4793"/>
    <lineage>
        <taxon>Eukaryota</taxon>
        <taxon>Sar</taxon>
        <taxon>Stramenopiles</taxon>
        <taxon>Oomycota</taxon>
        <taxon>Peronosporomycetes</taxon>
        <taxon>Peronosporales</taxon>
        <taxon>Peronosporaceae</taxon>
        <taxon>Phytophthora</taxon>
    </lineage>
</organism>
<accession>A0AAD9LP96</accession>
<keyword evidence="3" id="KW-1185">Reference proteome</keyword>
<name>A0AAD9LP96_9STRA</name>
<evidence type="ECO:0000256" key="1">
    <source>
        <dbReference type="SAM" id="MobiDB-lite"/>
    </source>
</evidence>
<reference evidence="2" key="1">
    <citation type="submission" date="2023-08" db="EMBL/GenBank/DDBJ databases">
        <title>Reference Genome Resource for the Citrus Pathogen Phytophthora citrophthora.</title>
        <authorList>
            <person name="Moller H."/>
            <person name="Coetzee B."/>
            <person name="Rose L.J."/>
            <person name="Van Niekerk J.M."/>
        </authorList>
    </citation>
    <scope>NUCLEOTIDE SEQUENCE</scope>
    <source>
        <strain evidence="2">STE-U-9442</strain>
    </source>
</reference>
<dbReference type="EMBL" id="JASMQC010000005">
    <property type="protein sequence ID" value="KAK1944693.1"/>
    <property type="molecule type" value="Genomic_DNA"/>
</dbReference>
<comment type="caution">
    <text evidence="2">The sequence shown here is derived from an EMBL/GenBank/DDBJ whole genome shotgun (WGS) entry which is preliminary data.</text>
</comment>
<gene>
    <name evidence="2" type="ORF">P3T76_003226</name>
</gene>
<evidence type="ECO:0000313" key="3">
    <source>
        <dbReference type="Proteomes" id="UP001259832"/>
    </source>
</evidence>
<protein>
    <submittedName>
        <fullName evidence="2">Uncharacterized protein</fullName>
    </submittedName>
</protein>
<proteinExistence type="predicted"/>
<evidence type="ECO:0000313" key="2">
    <source>
        <dbReference type="EMBL" id="KAK1944693.1"/>
    </source>
</evidence>
<dbReference type="AlphaFoldDB" id="A0AAD9LP96"/>
<feature type="region of interest" description="Disordered" evidence="1">
    <location>
        <begin position="1"/>
        <end position="47"/>
    </location>
</feature>
<sequence>MYRSTAVSPWNNLTPASTPIQPQRPRQHKVEQNRQPQRPEPPIAPRKICIGPIRPVKMLYDSIRPAIPIVPVSPPKPQAPHTLKVAKAGWSRADRLNAQPVVNAYQDLLRHTEAMELEVAEKAEKRQMDEAAYRMGLANISDEMVRKQKDLVRFHTFKNEVDIFQQHLVPFIFDIRSERERQVNSSVYRHFNRMRAIQDMGIPIYSLGDYLFEDTDRIITARTENALYRRVRRRSAAHYIDKDLIPRPERKRSSIVLSPSFKEE</sequence>
<dbReference type="Proteomes" id="UP001259832">
    <property type="component" value="Unassembled WGS sequence"/>
</dbReference>
<feature type="compositionally biased region" description="Polar residues" evidence="1">
    <location>
        <begin position="1"/>
        <end position="21"/>
    </location>
</feature>